<reference evidence="2 3" key="1">
    <citation type="submission" date="2019-01" db="EMBL/GenBank/DDBJ databases">
        <title>Draft genome sequence of Psathyrella aberdarensis IHI B618.</title>
        <authorList>
            <person name="Buettner E."/>
            <person name="Kellner H."/>
        </authorList>
    </citation>
    <scope>NUCLEOTIDE SEQUENCE [LARGE SCALE GENOMIC DNA]</scope>
    <source>
        <strain evidence="2 3">IHI B618</strain>
    </source>
</reference>
<evidence type="ECO:0000256" key="1">
    <source>
        <dbReference type="SAM" id="Phobius"/>
    </source>
</evidence>
<proteinExistence type="predicted"/>
<keyword evidence="1" id="KW-0472">Membrane</keyword>
<feature type="transmembrane region" description="Helical" evidence="1">
    <location>
        <begin position="6"/>
        <end position="27"/>
    </location>
</feature>
<name>A0A4Q2DV80_9AGAR</name>
<organism evidence="2 3">
    <name type="scientific">Candolleomyces aberdarensis</name>
    <dbReference type="NCBI Taxonomy" id="2316362"/>
    <lineage>
        <taxon>Eukaryota</taxon>
        <taxon>Fungi</taxon>
        <taxon>Dikarya</taxon>
        <taxon>Basidiomycota</taxon>
        <taxon>Agaricomycotina</taxon>
        <taxon>Agaricomycetes</taxon>
        <taxon>Agaricomycetidae</taxon>
        <taxon>Agaricales</taxon>
        <taxon>Agaricineae</taxon>
        <taxon>Psathyrellaceae</taxon>
        <taxon>Candolleomyces</taxon>
    </lineage>
</organism>
<evidence type="ECO:0000313" key="2">
    <source>
        <dbReference type="EMBL" id="RXW22825.1"/>
    </source>
</evidence>
<dbReference type="EMBL" id="SDEE01000059">
    <property type="protein sequence ID" value="RXW22825.1"/>
    <property type="molecule type" value="Genomic_DNA"/>
</dbReference>
<dbReference type="Proteomes" id="UP000290288">
    <property type="component" value="Unassembled WGS sequence"/>
</dbReference>
<sequence length="85" mass="9597">MNNAPSITNVFLITFTSLPQVIVIGIYERYLADGRKFRETSINVPQSLFNHLPRHIKNMQLVEALVGSTTNDLFEATFDAELNAE</sequence>
<dbReference type="STRING" id="2316362.A0A4Q2DV80"/>
<comment type="caution">
    <text evidence="2">The sequence shown here is derived from an EMBL/GenBank/DDBJ whole genome shotgun (WGS) entry which is preliminary data.</text>
</comment>
<accession>A0A4Q2DV80</accession>
<keyword evidence="1" id="KW-0812">Transmembrane</keyword>
<keyword evidence="1" id="KW-1133">Transmembrane helix</keyword>
<keyword evidence="3" id="KW-1185">Reference proteome</keyword>
<dbReference type="AlphaFoldDB" id="A0A4Q2DV80"/>
<dbReference type="OrthoDB" id="2373987at2759"/>
<evidence type="ECO:0000313" key="3">
    <source>
        <dbReference type="Proteomes" id="UP000290288"/>
    </source>
</evidence>
<gene>
    <name evidence="2" type="ORF">EST38_g3007</name>
</gene>
<protein>
    <submittedName>
        <fullName evidence="2">Uncharacterized protein</fullName>
    </submittedName>
</protein>